<keyword evidence="7" id="KW-0645">Protease</keyword>
<evidence type="ECO:0000259" key="8">
    <source>
        <dbReference type="Pfam" id="PF10502"/>
    </source>
</evidence>
<feature type="domain" description="Peptidase S26" evidence="8">
    <location>
        <begin position="14"/>
        <end position="175"/>
    </location>
</feature>
<gene>
    <name evidence="9" type="primary">lepB</name>
    <name evidence="9" type="ORF">GIY09_02090</name>
</gene>
<keyword evidence="7" id="KW-1133">Transmembrane helix</keyword>
<feature type="active site" evidence="6">
    <location>
        <position position="43"/>
    </location>
</feature>
<name>A0A6I2GA93_9LACT</name>
<accession>A0A6I2GA93</accession>
<dbReference type="PROSITE" id="PS00761">
    <property type="entry name" value="SPASE_I_3"/>
    <property type="match status" value="1"/>
</dbReference>
<dbReference type="PROSITE" id="PS00760">
    <property type="entry name" value="SPASE_I_2"/>
    <property type="match status" value="1"/>
</dbReference>
<dbReference type="PANTHER" id="PTHR43390:SF1">
    <property type="entry name" value="CHLOROPLAST PROCESSING PEPTIDASE"/>
    <property type="match status" value="1"/>
</dbReference>
<dbReference type="NCBIfam" id="TIGR02227">
    <property type="entry name" value="sigpep_I_bact"/>
    <property type="match status" value="1"/>
</dbReference>
<dbReference type="InterPro" id="IPR019758">
    <property type="entry name" value="Pept_S26A_signal_pept_1_CS"/>
</dbReference>
<reference evidence="9 10" key="1">
    <citation type="submission" date="2019-11" db="EMBL/GenBank/DDBJ databases">
        <title>Characterisation of Fundicoccus ignavus gen. nov. sp. nov., a novel genus of the family Aerococcaceae isolated from bulk tank milk.</title>
        <authorList>
            <person name="Siebert A."/>
            <person name="Huptas C."/>
            <person name="Wenning M."/>
            <person name="Scherer S."/>
            <person name="Doll E.V."/>
        </authorList>
    </citation>
    <scope>NUCLEOTIDE SEQUENCE [LARGE SCALE GENOMIC DNA]</scope>
    <source>
        <strain evidence="9 10">WS4759</strain>
    </source>
</reference>
<dbReference type="EMBL" id="WJQS01000002">
    <property type="protein sequence ID" value="MRI84687.1"/>
    <property type="molecule type" value="Genomic_DNA"/>
</dbReference>
<evidence type="ECO:0000256" key="6">
    <source>
        <dbReference type="PIRSR" id="PIRSR600223-1"/>
    </source>
</evidence>
<evidence type="ECO:0000256" key="7">
    <source>
        <dbReference type="RuleBase" id="RU362042"/>
    </source>
</evidence>
<dbReference type="Proteomes" id="UP000430975">
    <property type="component" value="Unassembled WGS sequence"/>
</dbReference>
<dbReference type="RefSeq" id="WP_153863105.1">
    <property type="nucleotide sequence ID" value="NZ_WJQS01000002.1"/>
</dbReference>
<dbReference type="PRINTS" id="PR00727">
    <property type="entry name" value="LEADERPTASE"/>
</dbReference>
<dbReference type="GO" id="GO:0004252">
    <property type="term" value="F:serine-type endopeptidase activity"/>
    <property type="evidence" value="ECO:0007669"/>
    <property type="project" value="InterPro"/>
</dbReference>
<dbReference type="GO" id="GO:0005886">
    <property type="term" value="C:plasma membrane"/>
    <property type="evidence" value="ECO:0007669"/>
    <property type="project" value="UniProtKB-SubCell"/>
</dbReference>
<dbReference type="InterPro" id="IPR000223">
    <property type="entry name" value="Pept_S26A_signal_pept_1"/>
</dbReference>
<feature type="active site" evidence="6">
    <location>
        <position position="82"/>
    </location>
</feature>
<dbReference type="PANTHER" id="PTHR43390">
    <property type="entry name" value="SIGNAL PEPTIDASE I"/>
    <property type="match status" value="1"/>
</dbReference>
<comment type="catalytic activity">
    <reaction evidence="1 7">
        <text>Cleavage of hydrophobic, N-terminal signal or leader sequences from secreted and periplasmic proteins.</text>
        <dbReference type="EC" id="3.4.21.89"/>
    </reaction>
</comment>
<dbReference type="InterPro" id="IPR019533">
    <property type="entry name" value="Peptidase_S26"/>
</dbReference>
<sequence>MIRLLKTLIVETVNVIFAVLVAVLIFLALRQYIVQPFQVDGHSMDETLADGEQMLMFKQTSLDRFDIVVFPDPRGSGDSYVKRIIGLPGDELYYEDDQLILNGIVVDEPYLEPLKSESIENFTRDFDLWSGLGVTTVPDGYYFVLGDNRPYSGDSRQFGFVPIDSIVGEANFIYFPFSEFGSLPNYQLLEDGQVISD</sequence>
<dbReference type="AlphaFoldDB" id="A0A6I2GA93"/>
<keyword evidence="10" id="KW-1185">Reference proteome</keyword>
<proteinExistence type="inferred from homology"/>
<evidence type="ECO:0000256" key="5">
    <source>
        <dbReference type="ARBA" id="ARBA00022801"/>
    </source>
</evidence>
<evidence type="ECO:0000313" key="10">
    <source>
        <dbReference type="Proteomes" id="UP000430975"/>
    </source>
</evidence>
<dbReference type="Gene3D" id="2.10.109.10">
    <property type="entry name" value="Umud Fragment, subunit A"/>
    <property type="match status" value="1"/>
</dbReference>
<organism evidence="9 10">
    <name type="scientific">Fundicoccus ignavus</name>
    <dbReference type="NCBI Taxonomy" id="2664442"/>
    <lineage>
        <taxon>Bacteria</taxon>
        <taxon>Bacillati</taxon>
        <taxon>Bacillota</taxon>
        <taxon>Bacilli</taxon>
        <taxon>Lactobacillales</taxon>
        <taxon>Aerococcaceae</taxon>
        <taxon>Fundicoccus</taxon>
    </lineage>
</organism>
<keyword evidence="5 7" id="KW-0378">Hydrolase</keyword>
<evidence type="ECO:0000313" key="9">
    <source>
        <dbReference type="EMBL" id="MRI84687.1"/>
    </source>
</evidence>
<comment type="similarity">
    <text evidence="3 7">Belongs to the peptidase S26 family.</text>
</comment>
<comment type="subcellular location">
    <subcellularLocation>
        <location evidence="2">Cell membrane</location>
        <topology evidence="2">Single-pass type II membrane protein</topology>
    </subcellularLocation>
    <subcellularLocation>
        <location evidence="7">Membrane</location>
        <topology evidence="7">Single-pass type II membrane protein</topology>
    </subcellularLocation>
</comment>
<protein>
    <recommendedName>
        <fullName evidence="4 7">Signal peptidase I</fullName>
        <ecNumber evidence="4 7">3.4.21.89</ecNumber>
    </recommendedName>
</protein>
<dbReference type="EC" id="3.4.21.89" evidence="4 7"/>
<comment type="caution">
    <text evidence="9">The sequence shown here is derived from an EMBL/GenBank/DDBJ whole genome shotgun (WGS) entry which is preliminary data.</text>
</comment>
<evidence type="ECO:0000256" key="4">
    <source>
        <dbReference type="ARBA" id="ARBA00013208"/>
    </source>
</evidence>
<dbReference type="Pfam" id="PF10502">
    <property type="entry name" value="Peptidase_S26"/>
    <property type="match status" value="1"/>
</dbReference>
<evidence type="ECO:0000256" key="2">
    <source>
        <dbReference type="ARBA" id="ARBA00004401"/>
    </source>
</evidence>
<dbReference type="GO" id="GO:0006465">
    <property type="term" value="P:signal peptide processing"/>
    <property type="evidence" value="ECO:0007669"/>
    <property type="project" value="InterPro"/>
</dbReference>
<evidence type="ECO:0000256" key="3">
    <source>
        <dbReference type="ARBA" id="ARBA00009370"/>
    </source>
</evidence>
<keyword evidence="7" id="KW-0812">Transmembrane</keyword>
<dbReference type="GO" id="GO:0009003">
    <property type="term" value="F:signal peptidase activity"/>
    <property type="evidence" value="ECO:0007669"/>
    <property type="project" value="UniProtKB-EC"/>
</dbReference>
<keyword evidence="7" id="KW-0472">Membrane</keyword>
<dbReference type="InterPro" id="IPR036286">
    <property type="entry name" value="LexA/Signal_pep-like_sf"/>
</dbReference>
<dbReference type="InterPro" id="IPR019757">
    <property type="entry name" value="Pept_S26A_signal_pept_1_Lys-AS"/>
</dbReference>
<dbReference type="CDD" id="cd06530">
    <property type="entry name" value="S26_SPase_I"/>
    <property type="match status" value="1"/>
</dbReference>
<dbReference type="SUPFAM" id="SSF51306">
    <property type="entry name" value="LexA/Signal peptidase"/>
    <property type="match status" value="1"/>
</dbReference>
<evidence type="ECO:0000256" key="1">
    <source>
        <dbReference type="ARBA" id="ARBA00000677"/>
    </source>
</evidence>
<feature type="transmembrane region" description="Helical" evidence="7">
    <location>
        <begin position="12"/>
        <end position="33"/>
    </location>
</feature>